<dbReference type="InterPro" id="IPR001128">
    <property type="entry name" value="Cyt_P450"/>
</dbReference>
<keyword evidence="7" id="KW-0732">Signal</keyword>
<dbReference type="InterPro" id="IPR002401">
    <property type="entry name" value="Cyt_P450_E_grp-I"/>
</dbReference>
<keyword evidence="4 5" id="KW-0408">Iron</keyword>
<dbReference type="Gene3D" id="1.10.630.10">
    <property type="entry name" value="Cytochrome P450"/>
    <property type="match status" value="1"/>
</dbReference>
<dbReference type="GO" id="GO:0005506">
    <property type="term" value="F:iron ion binding"/>
    <property type="evidence" value="ECO:0007669"/>
    <property type="project" value="InterPro"/>
</dbReference>
<dbReference type="AlphaFoldDB" id="A0AAN7SER9"/>
<feature type="chain" id="PRO_5042906182" description="O-methylsterigmatocystin oxidoreductase" evidence="7">
    <location>
        <begin position="23"/>
        <end position="535"/>
    </location>
</feature>
<dbReference type="SUPFAM" id="SSF48264">
    <property type="entry name" value="Cytochrome P450"/>
    <property type="match status" value="1"/>
</dbReference>
<dbReference type="GO" id="GO:0020037">
    <property type="term" value="F:heme binding"/>
    <property type="evidence" value="ECO:0007669"/>
    <property type="project" value="InterPro"/>
</dbReference>
<evidence type="ECO:0000256" key="7">
    <source>
        <dbReference type="SAM" id="SignalP"/>
    </source>
</evidence>
<sequence length="535" mass="61326">MSAYLLLVVPFALLLIYRTLQGYQKPPKGLSLVPGPRSWPLVGNTLQLKPQPQRQFQAWAQRYGEVFKIRMGWYDWVFVNDPAAVKEIFDKQSAVTSGRVPMPVASDLISDGKRFLLMGYTAEWRKLRAIVHKLLTPKVSATFRPSQELEAKQLIYDVYRDSQRLDETSFYMHVRRYTTSVVMTSTYGRRIPQWDCEDVREVYGLMKEFSDATAPGAFVADMIPPLASFIPLGLQWWRPRAQRYSRRQTSLWMKYWTDLRRAINEKRAPDCFVKQFAETDYIKQGIDEVQAAYVAGTMIEAGSETTSSALNSAIKYLAAFPEVQAKANRELTEIVGDVRSPTFEDEEQLPYIRAMVKEILRIRPVTNIGTPHFTTADIQYKDFHIPKGTVVSINQYALHFDSRYERPNDFIPDRYLNHPLKAGAYSGHPDPYERDHFGFGAGRRICPGMHLAENSLLITLAKILWAFEILPPVGKNGQPEKVDISDDSYEDGGNTLPKPYRIRFQVRNERRADVLVADWEQARAGLAQFETSRGT</sequence>
<dbReference type="InterPro" id="IPR036396">
    <property type="entry name" value="Cyt_P450_sf"/>
</dbReference>
<dbReference type="PRINTS" id="PR00463">
    <property type="entry name" value="EP450I"/>
</dbReference>
<comment type="caution">
    <text evidence="8">The sequence shown here is derived from an EMBL/GenBank/DDBJ whole genome shotgun (WGS) entry which is preliminary data.</text>
</comment>
<feature type="binding site" description="axial binding residue" evidence="5">
    <location>
        <position position="446"/>
    </location>
    <ligand>
        <name>heme</name>
        <dbReference type="ChEBI" id="CHEBI:30413"/>
    </ligand>
    <ligandPart>
        <name>Fe</name>
        <dbReference type="ChEBI" id="CHEBI:18248"/>
    </ligandPart>
</feature>
<keyword evidence="9" id="KW-1185">Reference proteome</keyword>
<dbReference type="GO" id="GO:0016705">
    <property type="term" value="F:oxidoreductase activity, acting on paired donors, with incorporation or reduction of molecular oxygen"/>
    <property type="evidence" value="ECO:0007669"/>
    <property type="project" value="InterPro"/>
</dbReference>
<comment type="cofactor">
    <cofactor evidence="5">
        <name>heme</name>
        <dbReference type="ChEBI" id="CHEBI:30413"/>
    </cofactor>
</comment>
<keyword evidence="5 6" id="KW-0349">Heme</keyword>
<dbReference type="Proteomes" id="UP001309876">
    <property type="component" value="Unassembled WGS sequence"/>
</dbReference>
<evidence type="ECO:0000313" key="9">
    <source>
        <dbReference type="Proteomes" id="UP001309876"/>
    </source>
</evidence>
<organism evidence="8 9">
    <name type="scientific">Lithohypha guttulata</name>
    <dbReference type="NCBI Taxonomy" id="1690604"/>
    <lineage>
        <taxon>Eukaryota</taxon>
        <taxon>Fungi</taxon>
        <taxon>Dikarya</taxon>
        <taxon>Ascomycota</taxon>
        <taxon>Pezizomycotina</taxon>
        <taxon>Eurotiomycetes</taxon>
        <taxon>Chaetothyriomycetidae</taxon>
        <taxon>Chaetothyriales</taxon>
        <taxon>Trichomeriaceae</taxon>
        <taxon>Lithohypha</taxon>
    </lineage>
</organism>
<dbReference type="GO" id="GO:0004497">
    <property type="term" value="F:monooxygenase activity"/>
    <property type="evidence" value="ECO:0007669"/>
    <property type="project" value="UniProtKB-KW"/>
</dbReference>
<dbReference type="Pfam" id="PF00067">
    <property type="entry name" value="p450"/>
    <property type="match status" value="1"/>
</dbReference>
<keyword evidence="2 5" id="KW-0479">Metal-binding</keyword>
<name>A0AAN7SER9_9EURO</name>
<protein>
    <recommendedName>
        <fullName evidence="10">O-methylsterigmatocystin oxidoreductase</fullName>
    </recommendedName>
</protein>
<dbReference type="InterPro" id="IPR050364">
    <property type="entry name" value="Cytochrome_P450_fung"/>
</dbReference>
<evidence type="ECO:0000256" key="2">
    <source>
        <dbReference type="ARBA" id="ARBA00022723"/>
    </source>
</evidence>
<reference evidence="8 9" key="1">
    <citation type="submission" date="2023-08" db="EMBL/GenBank/DDBJ databases">
        <title>Black Yeasts Isolated from many extreme environments.</title>
        <authorList>
            <person name="Coleine C."/>
            <person name="Stajich J.E."/>
            <person name="Selbmann L."/>
        </authorList>
    </citation>
    <scope>NUCLEOTIDE SEQUENCE [LARGE SCALE GENOMIC DNA]</scope>
    <source>
        <strain evidence="8 9">CCFEE 5910</strain>
    </source>
</reference>
<dbReference type="PRINTS" id="PR00385">
    <property type="entry name" value="P450"/>
</dbReference>
<dbReference type="EMBL" id="JAVRRJ010000012">
    <property type="protein sequence ID" value="KAK5080715.1"/>
    <property type="molecule type" value="Genomic_DNA"/>
</dbReference>
<proteinExistence type="inferred from homology"/>
<evidence type="ECO:0000256" key="1">
    <source>
        <dbReference type="ARBA" id="ARBA00010617"/>
    </source>
</evidence>
<evidence type="ECO:0000256" key="3">
    <source>
        <dbReference type="ARBA" id="ARBA00023002"/>
    </source>
</evidence>
<dbReference type="CDD" id="cd11065">
    <property type="entry name" value="CYP64-like"/>
    <property type="match status" value="1"/>
</dbReference>
<accession>A0AAN7SER9</accession>
<dbReference type="PANTHER" id="PTHR46300">
    <property type="entry name" value="P450, PUTATIVE (EUROFUNG)-RELATED-RELATED"/>
    <property type="match status" value="1"/>
</dbReference>
<keyword evidence="6" id="KW-0503">Monooxygenase</keyword>
<evidence type="ECO:0008006" key="10">
    <source>
        <dbReference type="Google" id="ProtNLM"/>
    </source>
</evidence>
<gene>
    <name evidence="8" type="ORF">LTR05_008419</name>
</gene>
<evidence type="ECO:0000256" key="5">
    <source>
        <dbReference type="PIRSR" id="PIRSR602401-1"/>
    </source>
</evidence>
<keyword evidence="3 6" id="KW-0560">Oxidoreductase</keyword>
<dbReference type="PROSITE" id="PS00086">
    <property type="entry name" value="CYTOCHROME_P450"/>
    <property type="match status" value="1"/>
</dbReference>
<feature type="signal peptide" evidence="7">
    <location>
        <begin position="1"/>
        <end position="22"/>
    </location>
</feature>
<evidence type="ECO:0000256" key="6">
    <source>
        <dbReference type="RuleBase" id="RU000461"/>
    </source>
</evidence>
<evidence type="ECO:0000256" key="4">
    <source>
        <dbReference type="ARBA" id="ARBA00023004"/>
    </source>
</evidence>
<dbReference type="PANTHER" id="PTHR46300:SF11">
    <property type="entry name" value="OXIDOREDUCTASE, PUTATIVE-RELATED"/>
    <property type="match status" value="1"/>
</dbReference>
<dbReference type="InterPro" id="IPR017972">
    <property type="entry name" value="Cyt_P450_CS"/>
</dbReference>
<comment type="similarity">
    <text evidence="1 6">Belongs to the cytochrome P450 family.</text>
</comment>
<evidence type="ECO:0000313" key="8">
    <source>
        <dbReference type="EMBL" id="KAK5080715.1"/>
    </source>
</evidence>